<dbReference type="InterPro" id="IPR051239">
    <property type="entry name" value="2'-dNMP_N-hydrolase"/>
</dbReference>
<reference evidence="1 2" key="1">
    <citation type="submission" date="2016-01" db="EMBL/GenBank/DDBJ databases">
        <authorList>
            <person name="Oliw E.H."/>
        </authorList>
    </citation>
    <scope>NUCLEOTIDE SEQUENCE [LARGE SCALE GENOMIC DNA]</scope>
    <source>
        <strain evidence="1">LMG 22029</strain>
    </source>
</reference>
<protein>
    <submittedName>
        <fullName evidence="1">Nucleoside 2-deoxyribosyltransferase</fullName>
    </submittedName>
</protein>
<proteinExistence type="predicted"/>
<dbReference type="Gene3D" id="3.40.50.450">
    <property type="match status" value="1"/>
</dbReference>
<sequence>MPNPTKALQALSQQLDEGHDIDVIASNLGKSVLAVRQQIARLRKRIEAGHIRPAPLPIEKAAGTLRVYLAGFDVFRIDAVDHGAYLKGLCREEGFLGMYPFDNEAPSNLGPAEKAAWICRANIDAIRSADMVMANLNDFRGLGEPDSGTAFEVGFAAALGKPMGVSLRRSSAC</sequence>
<evidence type="ECO:0000313" key="2">
    <source>
        <dbReference type="Proteomes" id="UP000054893"/>
    </source>
</evidence>
<dbReference type="AlphaFoldDB" id="A0A158HQ26"/>
<dbReference type="EMBL" id="FCOC02000019">
    <property type="protein sequence ID" value="SAL45790.1"/>
    <property type="molecule type" value="Genomic_DNA"/>
</dbReference>
<evidence type="ECO:0000313" key="1">
    <source>
        <dbReference type="EMBL" id="SAL45790.1"/>
    </source>
</evidence>
<organism evidence="1 2">
    <name type="scientific">Caballeronia sordidicola</name>
    <name type="common">Burkholderia sordidicola</name>
    <dbReference type="NCBI Taxonomy" id="196367"/>
    <lineage>
        <taxon>Bacteria</taxon>
        <taxon>Pseudomonadati</taxon>
        <taxon>Pseudomonadota</taxon>
        <taxon>Betaproteobacteria</taxon>
        <taxon>Burkholderiales</taxon>
        <taxon>Burkholderiaceae</taxon>
        <taxon>Caballeronia</taxon>
    </lineage>
</organism>
<dbReference type="GO" id="GO:0016740">
    <property type="term" value="F:transferase activity"/>
    <property type="evidence" value="ECO:0007669"/>
    <property type="project" value="UniProtKB-KW"/>
</dbReference>
<gene>
    <name evidence="1" type="ORF">AWB64_04832</name>
</gene>
<dbReference type="PANTHER" id="PTHR15364:SF0">
    <property type="entry name" value="2'-DEOXYNUCLEOSIDE 5'-PHOSPHATE N-HYDROLASE 1"/>
    <property type="match status" value="1"/>
</dbReference>
<dbReference type="GO" id="GO:0009159">
    <property type="term" value="P:deoxyribonucleoside monophosphate catabolic process"/>
    <property type="evidence" value="ECO:0007669"/>
    <property type="project" value="TreeGrafter"/>
</dbReference>
<dbReference type="Proteomes" id="UP000054893">
    <property type="component" value="Unassembled WGS sequence"/>
</dbReference>
<dbReference type="PANTHER" id="PTHR15364">
    <property type="entry name" value="2'-DEOXYNUCLEOSIDE 5'-PHOSPHATE N-HYDROLASE 1"/>
    <property type="match status" value="1"/>
</dbReference>
<dbReference type="Pfam" id="PF05014">
    <property type="entry name" value="Nuc_deoxyrib_tr"/>
    <property type="match status" value="1"/>
</dbReference>
<dbReference type="SUPFAM" id="SSF52309">
    <property type="entry name" value="N-(deoxy)ribosyltransferase-like"/>
    <property type="match status" value="1"/>
</dbReference>
<name>A0A158HQ26_CABSO</name>
<dbReference type="GO" id="GO:0070694">
    <property type="term" value="F:5-hydroxymethyl-dUMP N-hydrolase activity"/>
    <property type="evidence" value="ECO:0007669"/>
    <property type="project" value="TreeGrafter"/>
</dbReference>
<accession>A0A158HQ26</accession>
<dbReference type="InterPro" id="IPR007710">
    <property type="entry name" value="Nucleoside_deoxyribTrfase"/>
</dbReference>
<keyword evidence="1" id="KW-0808">Transferase</keyword>